<dbReference type="AlphaFoldDB" id="B0EBT6"/>
<dbReference type="PANTHER" id="PTHR37049:SF4">
    <property type="entry name" value="RHODANESE DOMAIN-CONTAINING PROTEIN"/>
    <property type="match status" value="1"/>
</dbReference>
<dbReference type="EMBL" id="DS548627">
    <property type="protein sequence ID" value="EDR28014.1"/>
    <property type="molecule type" value="Genomic_DNA"/>
</dbReference>
<name>B0EBT6_ENTDS</name>
<sequence>MIKRILTVRETYRYNYEYDETIPREFLTDMIDERKKKKKENKTKCNPNNKRIVKRDEKCDKEINIKHGGYECRDKGVQNALWHVVIQDIKLVISTTD</sequence>
<dbReference type="PANTHER" id="PTHR37049">
    <property type="entry name" value="PEPTIDASE S41 FAMILY PROTEIN"/>
    <property type="match status" value="1"/>
</dbReference>
<evidence type="ECO:0000313" key="1">
    <source>
        <dbReference type="EMBL" id="EDR28014.1"/>
    </source>
</evidence>
<reference evidence="2" key="1">
    <citation type="submission" date="2007-12" db="EMBL/GenBank/DDBJ databases">
        <title>Annotation of Entamoeba dispar SAW760.</title>
        <authorList>
            <person name="Lorenzi H."/>
            <person name="Inman J."/>
            <person name="Schobel S."/>
            <person name="Amedeo P."/>
            <person name="Caler E."/>
        </authorList>
    </citation>
    <scope>NUCLEOTIDE SEQUENCE [LARGE SCALE GENOMIC DNA]</scope>
    <source>
        <strain evidence="2">ATCC PRA-260 / SAW760</strain>
    </source>
</reference>
<protein>
    <submittedName>
        <fullName evidence="1">Uncharacterized protein</fullName>
    </submittedName>
</protein>
<dbReference type="GeneID" id="5880742"/>
<keyword evidence="2" id="KW-1185">Reference proteome</keyword>
<dbReference type="Proteomes" id="UP000008076">
    <property type="component" value="Unassembled WGS sequence"/>
</dbReference>
<accession>B0EBT6</accession>
<dbReference type="OMA" id="INIKHGG"/>
<dbReference type="VEuPathDB" id="AmoebaDB:EDI_122350"/>
<evidence type="ECO:0000313" key="2">
    <source>
        <dbReference type="Proteomes" id="UP000008076"/>
    </source>
</evidence>
<organism evidence="2">
    <name type="scientific">Entamoeba dispar (strain ATCC PRA-260 / SAW760)</name>
    <dbReference type="NCBI Taxonomy" id="370354"/>
    <lineage>
        <taxon>Eukaryota</taxon>
        <taxon>Amoebozoa</taxon>
        <taxon>Evosea</taxon>
        <taxon>Archamoebae</taxon>
        <taxon>Mastigamoebida</taxon>
        <taxon>Entamoebidae</taxon>
        <taxon>Entamoeba</taxon>
    </lineage>
</organism>
<dbReference type="KEGG" id="edi:EDI_122350"/>
<dbReference type="RefSeq" id="XP_001735778.1">
    <property type="nucleotide sequence ID" value="XM_001735726.1"/>
</dbReference>
<gene>
    <name evidence="1" type="ORF">EDI_122350</name>
</gene>
<dbReference type="InterPro" id="IPR052766">
    <property type="entry name" value="S41A_metabolite_peptidase"/>
</dbReference>
<proteinExistence type="predicted"/>